<comment type="caution">
    <text evidence="1">The sequence shown here is derived from an EMBL/GenBank/DDBJ whole genome shotgun (WGS) entry which is preliminary data.</text>
</comment>
<organism evidence="1 2">
    <name type="scientific">Purpureocillium lilacinum</name>
    <name type="common">Paecilomyces lilacinus</name>
    <dbReference type="NCBI Taxonomy" id="33203"/>
    <lineage>
        <taxon>Eukaryota</taxon>
        <taxon>Fungi</taxon>
        <taxon>Dikarya</taxon>
        <taxon>Ascomycota</taxon>
        <taxon>Pezizomycotina</taxon>
        <taxon>Sordariomycetes</taxon>
        <taxon>Hypocreomycetidae</taxon>
        <taxon>Hypocreales</taxon>
        <taxon>Ophiocordycipitaceae</taxon>
        <taxon>Purpureocillium</taxon>
    </lineage>
</organism>
<evidence type="ECO:0000313" key="1">
    <source>
        <dbReference type="EMBL" id="KAL3963219.1"/>
    </source>
</evidence>
<dbReference type="Proteomes" id="UP001638806">
    <property type="component" value="Unassembled WGS sequence"/>
</dbReference>
<gene>
    <name evidence="1" type="ORF">ACCO45_000223</name>
</gene>
<name>A0ACC4E508_PURLI</name>
<accession>A0ACC4E508</accession>
<dbReference type="EMBL" id="JBGNUJ010000002">
    <property type="protein sequence ID" value="KAL3963219.1"/>
    <property type="molecule type" value="Genomic_DNA"/>
</dbReference>
<protein>
    <submittedName>
        <fullName evidence="1">Uncharacterized protein</fullName>
    </submittedName>
</protein>
<proteinExistence type="predicted"/>
<evidence type="ECO:0000313" key="2">
    <source>
        <dbReference type="Proteomes" id="UP001638806"/>
    </source>
</evidence>
<sequence>MPRGWSTLNASGVEVGFLIVRVCDTSTVKGPARSYVSTSRQAAAASRDAMGLGGTHGGGGTARDAR</sequence>
<keyword evidence="2" id="KW-1185">Reference proteome</keyword>
<reference evidence="1" key="1">
    <citation type="submission" date="2024-12" db="EMBL/GenBank/DDBJ databases">
        <title>Comparative genomics and development of molecular markers within Purpureocillium lilacinum and among Purpureocillium species.</title>
        <authorList>
            <person name="Yeh Z.-Y."/>
            <person name="Ni N.-T."/>
            <person name="Lo P.-H."/>
            <person name="Mushyakhwo K."/>
            <person name="Lin C.-F."/>
            <person name="Nai Y.-S."/>
        </authorList>
    </citation>
    <scope>NUCLEOTIDE SEQUENCE</scope>
    <source>
        <strain evidence="1">NCHU-NPUST-175</strain>
    </source>
</reference>